<proteinExistence type="predicted"/>
<keyword evidence="1" id="KW-0472">Membrane</keyword>
<keyword evidence="3" id="KW-1185">Reference proteome</keyword>
<dbReference type="InterPro" id="IPR025962">
    <property type="entry name" value="SdpI/YhfL"/>
</dbReference>
<name>A0ABN0YJG9_9ACTN</name>
<feature type="transmembrane region" description="Helical" evidence="1">
    <location>
        <begin position="6"/>
        <end position="23"/>
    </location>
</feature>
<evidence type="ECO:0008006" key="4">
    <source>
        <dbReference type="Google" id="ProtNLM"/>
    </source>
</evidence>
<dbReference type="RefSeq" id="WP_344021904.1">
    <property type="nucleotide sequence ID" value="NZ_BAAABX010000019.1"/>
</dbReference>
<reference evidence="2 3" key="1">
    <citation type="journal article" date="2019" name="Int. J. Syst. Evol. Microbiol.">
        <title>The Global Catalogue of Microorganisms (GCM) 10K type strain sequencing project: providing services to taxonomists for standard genome sequencing and annotation.</title>
        <authorList>
            <consortium name="The Broad Institute Genomics Platform"/>
            <consortium name="The Broad Institute Genome Sequencing Center for Infectious Disease"/>
            <person name="Wu L."/>
            <person name="Ma J."/>
        </authorList>
    </citation>
    <scope>NUCLEOTIDE SEQUENCE [LARGE SCALE GENOMIC DNA]</scope>
    <source>
        <strain evidence="2 3">JCM 4788</strain>
    </source>
</reference>
<sequence length="127" mass="12841">MDPVAGLVFGVGLLTLGALIHYMKNQVASGNIRRNSVIGIRTKATMSSDSAWEAGHAAATPMLTVTCLTAYAVGATTLAIGLALMLGDTRNPAVIIVPLIGIGAVLALLTAASVKANSAARAAAREK</sequence>
<protein>
    <recommendedName>
        <fullName evidence="4">SdpI family protein</fullName>
    </recommendedName>
</protein>
<comment type="caution">
    <text evidence="2">The sequence shown here is derived from an EMBL/GenBank/DDBJ whole genome shotgun (WGS) entry which is preliminary data.</text>
</comment>
<gene>
    <name evidence="2" type="ORF">GCM10010357_18420</name>
</gene>
<evidence type="ECO:0000313" key="3">
    <source>
        <dbReference type="Proteomes" id="UP001500879"/>
    </source>
</evidence>
<dbReference type="Proteomes" id="UP001500879">
    <property type="component" value="Unassembled WGS sequence"/>
</dbReference>
<evidence type="ECO:0000256" key="1">
    <source>
        <dbReference type="SAM" id="Phobius"/>
    </source>
</evidence>
<dbReference type="EMBL" id="BAAABX010000019">
    <property type="protein sequence ID" value="GAA0397638.1"/>
    <property type="molecule type" value="Genomic_DNA"/>
</dbReference>
<keyword evidence="1" id="KW-1133">Transmembrane helix</keyword>
<evidence type="ECO:0000313" key="2">
    <source>
        <dbReference type="EMBL" id="GAA0397638.1"/>
    </source>
</evidence>
<accession>A0ABN0YJG9</accession>
<dbReference type="Pfam" id="PF13630">
    <property type="entry name" value="SdpI"/>
    <property type="match status" value="1"/>
</dbReference>
<organism evidence="2 3">
    <name type="scientific">Streptomyces luteireticuli</name>
    <dbReference type="NCBI Taxonomy" id="173858"/>
    <lineage>
        <taxon>Bacteria</taxon>
        <taxon>Bacillati</taxon>
        <taxon>Actinomycetota</taxon>
        <taxon>Actinomycetes</taxon>
        <taxon>Kitasatosporales</taxon>
        <taxon>Streptomycetaceae</taxon>
        <taxon>Streptomyces</taxon>
    </lineage>
</organism>
<feature type="transmembrane region" description="Helical" evidence="1">
    <location>
        <begin position="68"/>
        <end position="87"/>
    </location>
</feature>
<keyword evidence="1" id="KW-0812">Transmembrane</keyword>
<feature type="transmembrane region" description="Helical" evidence="1">
    <location>
        <begin position="93"/>
        <end position="112"/>
    </location>
</feature>